<evidence type="ECO:0000256" key="1">
    <source>
        <dbReference type="SAM" id="SignalP"/>
    </source>
</evidence>
<proteinExistence type="predicted"/>
<dbReference type="Proteomes" id="UP000887565">
    <property type="component" value="Unplaced"/>
</dbReference>
<feature type="chain" id="PRO_5037150273" evidence="1">
    <location>
        <begin position="30"/>
        <end position="140"/>
    </location>
</feature>
<dbReference type="WBParaSite" id="nRc.2.0.1.t26082-RA">
    <property type="protein sequence ID" value="nRc.2.0.1.t26082-RA"/>
    <property type="gene ID" value="nRc.2.0.1.g26082"/>
</dbReference>
<keyword evidence="2" id="KW-1185">Reference proteome</keyword>
<dbReference type="AlphaFoldDB" id="A0A915JJ23"/>
<evidence type="ECO:0000313" key="3">
    <source>
        <dbReference type="WBParaSite" id="nRc.2.0.1.t26082-RA"/>
    </source>
</evidence>
<protein>
    <submittedName>
        <fullName evidence="3">Uncharacterized protein</fullName>
    </submittedName>
</protein>
<organism evidence="2 3">
    <name type="scientific">Romanomermis culicivorax</name>
    <name type="common">Nematode worm</name>
    <dbReference type="NCBI Taxonomy" id="13658"/>
    <lineage>
        <taxon>Eukaryota</taxon>
        <taxon>Metazoa</taxon>
        <taxon>Ecdysozoa</taxon>
        <taxon>Nematoda</taxon>
        <taxon>Enoplea</taxon>
        <taxon>Dorylaimia</taxon>
        <taxon>Mermithida</taxon>
        <taxon>Mermithoidea</taxon>
        <taxon>Mermithidae</taxon>
        <taxon>Romanomermis</taxon>
    </lineage>
</organism>
<reference evidence="3" key="1">
    <citation type="submission" date="2022-11" db="UniProtKB">
        <authorList>
            <consortium name="WormBaseParasite"/>
        </authorList>
    </citation>
    <scope>IDENTIFICATION</scope>
</reference>
<sequence>MAVATTNRKLTPILHLCTLLGPICFCVDSATFKIGLSIDPWSTLFSGTGCKEDDVDLTDKNGNFPVCTILSLKRRIFFFRDAMSMARGGSSFPHNGLKTFKFLAALIIIYVDGFWVGDTVKSRIGAEKLQFMKTKFKSNC</sequence>
<feature type="signal peptide" evidence="1">
    <location>
        <begin position="1"/>
        <end position="29"/>
    </location>
</feature>
<keyword evidence="1" id="KW-0732">Signal</keyword>
<evidence type="ECO:0000313" key="2">
    <source>
        <dbReference type="Proteomes" id="UP000887565"/>
    </source>
</evidence>
<accession>A0A915JJ23</accession>
<name>A0A915JJ23_ROMCU</name>